<dbReference type="EMBL" id="ADBJ01000037">
    <property type="protein sequence ID" value="EFA79005.1"/>
    <property type="molecule type" value="Genomic_DNA"/>
</dbReference>
<evidence type="ECO:0000256" key="1">
    <source>
        <dbReference type="SAM" id="MobiDB-lite"/>
    </source>
</evidence>
<dbReference type="InParanoid" id="D3BIA5"/>
<comment type="caution">
    <text evidence="3">The sequence shown here is derived from an EMBL/GenBank/DDBJ whole genome shotgun (WGS) entry which is preliminary data.</text>
</comment>
<sequence>MDNSFNDTIIELIDCILDLCEKERIPQATKKLRELDQLIHNTLESYRANNQQNLLESLESFLKEKYHCYSRIKRLRSESKEIDDLLDILSPDYKNAGWNEISNKDGIFTLYKDNGGGMHSIRMEGIVESPIFDLCSVILEIDLYPTWIPRLLESTQLAEDKRYRKAIYCKVSCPWPVENRDVCLYGYGVDMLDECDKVVVVSRSFRDEDFEGVALPDVPKKVIRVDTRISGFVLKPISPTQTFVQVISLTDPKMSYIPYWLLNFVTTQFAHYLFVMLRKQANTVLSSEEYQRRINKNPLYLELKEKSDKYFNRINNNNNNNSNTDKQQQQQ</sequence>
<protein>
    <recommendedName>
        <fullName evidence="2">START domain-containing protein</fullName>
    </recommendedName>
</protein>
<dbReference type="PANTHER" id="PTHR34560">
    <property type="entry name" value="POLYKETIDE CYCLASE/DEHYDRASE/LIPID TRANSPORT SUPERFAMILY PROTEIN"/>
    <property type="match status" value="1"/>
</dbReference>
<dbReference type="RefSeq" id="XP_020431129.1">
    <property type="nucleotide sequence ID" value="XM_020579290.1"/>
</dbReference>
<dbReference type="OMA" id="YLFVMLR"/>
<name>D3BIA5_HETP5</name>
<dbReference type="GO" id="GO:0008289">
    <property type="term" value="F:lipid binding"/>
    <property type="evidence" value="ECO:0007669"/>
    <property type="project" value="InterPro"/>
</dbReference>
<organism evidence="3 4">
    <name type="scientific">Heterostelium pallidum (strain ATCC 26659 / Pp 5 / PN500)</name>
    <name type="common">Cellular slime mold</name>
    <name type="synonym">Polysphondylium pallidum</name>
    <dbReference type="NCBI Taxonomy" id="670386"/>
    <lineage>
        <taxon>Eukaryota</taxon>
        <taxon>Amoebozoa</taxon>
        <taxon>Evosea</taxon>
        <taxon>Eumycetozoa</taxon>
        <taxon>Dictyostelia</taxon>
        <taxon>Acytosteliales</taxon>
        <taxon>Acytosteliaceae</taxon>
        <taxon>Heterostelium</taxon>
    </lineage>
</organism>
<evidence type="ECO:0000259" key="2">
    <source>
        <dbReference type="PROSITE" id="PS50848"/>
    </source>
</evidence>
<proteinExistence type="predicted"/>
<dbReference type="Gene3D" id="3.30.530.20">
    <property type="match status" value="1"/>
</dbReference>
<reference evidence="3 4" key="1">
    <citation type="journal article" date="2011" name="Genome Res.">
        <title>Phylogeny-wide analysis of social amoeba genomes highlights ancient origins for complex intercellular communication.</title>
        <authorList>
            <person name="Heidel A.J."/>
            <person name="Lawal H.M."/>
            <person name="Felder M."/>
            <person name="Schilde C."/>
            <person name="Helps N.R."/>
            <person name="Tunggal B."/>
            <person name="Rivero F."/>
            <person name="John U."/>
            <person name="Schleicher M."/>
            <person name="Eichinger L."/>
            <person name="Platzer M."/>
            <person name="Noegel A.A."/>
            <person name="Schaap P."/>
            <person name="Gloeckner G."/>
        </authorList>
    </citation>
    <scope>NUCLEOTIDE SEQUENCE [LARGE SCALE GENOMIC DNA]</scope>
    <source>
        <strain evidence="4">ATCC 26659 / Pp 5 / PN500</strain>
    </source>
</reference>
<dbReference type="SUPFAM" id="SSF55961">
    <property type="entry name" value="Bet v1-like"/>
    <property type="match status" value="1"/>
</dbReference>
<accession>D3BIA5</accession>
<keyword evidence="4" id="KW-1185">Reference proteome</keyword>
<evidence type="ECO:0000313" key="4">
    <source>
        <dbReference type="Proteomes" id="UP000001396"/>
    </source>
</evidence>
<evidence type="ECO:0000313" key="3">
    <source>
        <dbReference type="EMBL" id="EFA79005.1"/>
    </source>
</evidence>
<dbReference type="STRING" id="670386.D3BIA5"/>
<gene>
    <name evidence="3" type="ORF">PPL_08473</name>
</gene>
<dbReference type="Pfam" id="PF01852">
    <property type="entry name" value="START"/>
    <property type="match status" value="1"/>
</dbReference>
<dbReference type="PROSITE" id="PS50848">
    <property type="entry name" value="START"/>
    <property type="match status" value="1"/>
</dbReference>
<dbReference type="InterPro" id="IPR023393">
    <property type="entry name" value="START-like_dom_sf"/>
</dbReference>
<dbReference type="GeneID" id="31363953"/>
<dbReference type="AlphaFoldDB" id="D3BIA5"/>
<feature type="domain" description="START" evidence="2">
    <location>
        <begin position="94"/>
        <end position="286"/>
    </location>
</feature>
<dbReference type="PANTHER" id="PTHR34560:SF1">
    <property type="entry name" value="START DOMAIN-CONTAINING PROTEIN"/>
    <property type="match status" value="1"/>
</dbReference>
<dbReference type="InterPro" id="IPR002913">
    <property type="entry name" value="START_lipid-bd_dom"/>
</dbReference>
<feature type="region of interest" description="Disordered" evidence="1">
    <location>
        <begin position="312"/>
        <end position="331"/>
    </location>
</feature>
<dbReference type="Proteomes" id="UP000001396">
    <property type="component" value="Unassembled WGS sequence"/>
</dbReference>